<organism evidence="1">
    <name type="scientific">Panicum hallii</name>
    <dbReference type="NCBI Taxonomy" id="206008"/>
    <lineage>
        <taxon>Eukaryota</taxon>
        <taxon>Viridiplantae</taxon>
        <taxon>Streptophyta</taxon>
        <taxon>Embryophyta</taxon>
        <taxon>Tracheophyta</taxon>
        <taxon>Spermatophyta</taxon>
        <taxon>Magnoliopsida</taxon>
        <taxon>Liliopsida</taxon>
        <taxon>Poales</taxon>
        <taxon>Poaceae</taxon>
        <taxon>PACMAD clade</taxon>
        <taxon>Panicoideae</taxon>
        <taxon>Panicodae</taxon>
        <taxon>Paniceae</taxon>
        <taxon>Panicinae</taxon>
        <taxon>Panicum</taxon>
        <taxon>Panicum sect. Panicum</taxon>
    </lineage>
</organism>
<gene>
    <name evidence="1" type="ORF">PAHAL_3G328500</name>
</gene>
<reference evidence="1" key="1">
    <citation type="submission" date="2018-04" db="EMBL/GenBank/DDBJ databases">
        <title>WGS assembly of Panicum hallii.</title>
        <authorList>
            <person name="Lovell J."/>
            <person name="Jenkins J."/>
            <person name="Lowry D."/>
            <person name="Mamidi S."/>
            <person name="Sreedasyam A."/>
            <person name="Weng X."/>
            <person name="Barry K."/>
            <person name="Bonette J."/>
            <person name="Campitelli B."/>
            <person name="Daum C."/>
            <person name="Gordon S."/>
            <person name="Gould B."/>
            <person name="Lipzen A."/>
            <person name="Macqueen A."/>
            <person name="Palacio-Mejia J."/>
            <person name="Plott C."/>
            <person name="Shakirov E."/>
            <person name="Shu S."/>
            <person name="Yoshinaga Y."/>
            <person name="Zane M."/>
            <person name="Rokhsar D."/>
            <person name="Grimwood J."/>
            <person name="Schmutz J."/>
            <person name="Juenger T."/>
        </authorList>
    </citation>
    <scope>NUCLEOTIDE SEQUENCE [LARGE SCALE GENOMIC DNA]</scope>
    <source>
        <strain evidence="1">FIL2</strain>
    </source>
</reference>
<dbReference type="EMBL" id="CM008048">
    <property type="protein sequence ID" value="PVH62583.1"/>
    <property type="molecule type" value="Genomic_DNA"/>
</dbReference>
<dbReference type="AlphaFoldDB" id="A0A2T8KK68"/>
<accession>A0A2T8KK68</accession>
<sequence length="66" mass="7534">MLPNKHPWENGLVASGEHCGCAGHPPEFDAQRRHRVERHAHRLRRPWGFGDLFKEAQYGFVGLACV</sequence>
<dbReference type="Gramene" id="PVH62583">
    <property type="protein sequence ID" value="PVH62583"/>
    <property type="gene ID" value="PAHAL_3G328500"/>
</dbReference>
<protein>
    <submittedName>
        <fullName evidence="1">Uncharacterized protein</fullName>
    </submittedName>
</protein>
<evidence type="ECO:0000313" key="1">
    <source>
        <dbReference type="EMBL" id="PVH62583.1"/>
    </source>
</evidence>
<proteinExistence type="predicted"/>
<name>A0A2T8KK68_9POAL</name>
<dbReference type="Proteomes" id="UP000243499">
    <property type="component" value="Chromosome 3"/>
</dbReference>